<proteinExistence type="inferred from homology"/>
<dbReference type="GO" id="GO:0046872">
    <property type="term" value="F:metal ion binding"/>
    <property type="evidence" value="ECO:0007669"/>
    <property type="project" value="UniProtKB-KW"/>
</dbReference>
<evidence type="ECO:0000256" key="10">
    <source>
        <dbReference type="ARBA" id="ARBA00023160"/>
    </source>
</evidence>
<organism evidence="13 14">
    <name type="scientific">Linum tenue</name>
    <dbReference type="NCBI Taxonomy" id="586396"/>
    <lineage>
        <taxon>Eukaryota</taxon>
        <taxon>Viridiplantae</taxon>
        <taxon>Streptophyta</taxon>
        <taxon>Embryophyta</taxon>
        <taxon>Tracheophyta</taxon>
        <taxon>Spermatophyta</taxon>
        <taxon>Magnoliopsida</taxon>
        <taxon>eudicotyledons</taxon>
        <taxon>Gunneridae</taxon>
        <taxon>Pentapetalae</taxon>
        <taxon>rosids</taxon>
        <taxon>fabids</taxon>
        <taxon>Malpighiales</taxon>
        <taxon>Linaceae</taxon>
        <taxon>Linum</taxon>
    </lineage>
</organism>
<keyword evidence="10" id="KW-0275">Fatty acid biosynthesis</keyword>
<dbReference type="GO" id="GO:0006633">
    <property type="term" value="P:fatty acid biosynthetic process"/>
    <property type="evidence" value="ECO:0007669"/>
    <property type="project" value="UniProtKB-KW"/>
</dbReference>
<evidence type="ECO:0000256" key="12">
    <source>
        <dbReference type="SAM" id="MobiDB-lite"/>
    </source>
</evidence>
<dbReference type="InterPro" id="IPR009078">
    <property type="entry name" value="Ferritin-like_SF"/>
</dbReference>
<comment type="caution">
    <text evidence="13">The sequence shown here is derived from an EMBL/GenBank/DDBJ whole genome shotgun (WGS) entry which is preliminary data.</text>
</comment>
<keyword evidence="6" id="KW-0809">Transit peptide</keyword>
<evidence type="ECO:0000313" key="13">
    <source>
        <dbReference type="EMBL" id="CAI0395962.1"/>
    </source>
</evidence>
<protein>
    <submittedName>
        <fullName evidence="13">Uncharacterized protein</fullName>
    </submittedName>
</protein>
<keyword evidence="9" id="KW-0443">Lipid metabolism</keyword>
<feature type="binding site" evidence="11">
    <location>
        <position position="161"/>
    </location>
    <ligand>
        <name>Fe cation</name>
        <dbReference type="ChEBI" id="CHEBI:24875"/>
        <label>2</label>
    </ligand>
</feature>
<dbReference type="GO" id="GO:0045300">
    <property type="term" value="F:stearoyl-[ACP] desaturase activity"/>
    <property type="evidence" value="ECO:0007669"/>
    <property type="project" value="InterPro"/>
</dbReference>
<feature type="binding site" evidence="11">
    <location>
        <position position="164"/>
    </location>
    <ligand>
        <name>Fe cation</name>
        <dbReference type="ChEBI" id="CHEBI:24875"/>
        <label>1</label>
    </ligand>
</feature>
<keyword evidence="8 11" id="KW-0408">Iron</keyword>
<dbReference type="AlphaFoldDB" id="A0AAV0IGA7"/>
<evidence type="ECO:0000256" key="9">
    <source>
        <dbReference type="ARBA" id="ARBA00023098"/>
    </source>
</evidence>
<feature type="binding site" evidence="11">
    <location>
        <position position="247"/>
    </location>
    <ligand>
        <name>Fe cation</name>
        <dbReference type="ChEBI" id="CHEBI:24875"/>
        <label>1</label>
    </ligand>
</feature>
<evidence type="ECO:0000256" key="4">
    <source>
        <dbReference type="ARBA" id="ARBA00022723"/>
    </source>
</evidence>
<comment type="similarity">
    <text evidence="2">Belongs to the fatty acid desaturase type 2 family.</text>
</comment>
<dbReference type="Pfam" id="PF03405">
    <property type="entry name" value="FA_desaturase_2"/>
    <property type="match status" value="1"/>
</dbReference>
<evidence type="ECO:0000256" key="2">
    <source>
        <dbReference type="ARBA" id="ARBA00008749"/>
    </source>
</evidence>
<dbReference type="InterPro" id="IPR012348">
    <property type="entry name" value="RNR-like"/>
</dbReference>
<evidence type="ECO:0000256" key="11">
    <source>
        <dbReference type="PIRSR" id="PIRSR000346-1"/>
    </source>
</evidence>
<feature type="binding site" evidence="11">
    <location>
        <position position="161"/>
    </location>
    <ligand>
        <name>Fe cation</name>
        <dbReference type="ChEBI" id="CHEBI:24875"/>
        <label>1</label>
    </ligand>
</feature>
<accession>A0AAV0IGA7</accession>
<feature type="region of interest" description="Disordered" evidence="12">
    <location>
        <begin position="1"/>
        <end position="50"/>
    </location>
</feature>
<keyword evidence="14" id="KW-1185">Reference proteome</keyword>
<feature type="binding site" evidence="11">
    <location>
        <position position="247"/>
    </location>
    <ligand>
        <name>Fe cation</name>
        <dbReference type="ChEBI" id="CHEBI:24875"/>
        <label>2</label>
    </ligand>
</feature>
<evidence type="ECO:0000256" key="8">
    <source>
        <dbReference type="ARBA" id="ARBA00023004"/>
    </source>
</evidence>
<gene>
    <name evidence="13" type="ORF">LITE_LOCUS8931</name>
</gene>
<dbReference type="Gene3D" id="1.10.620.20">
    <property type="entry name" value="Ribonucleotide Reductase, subunit A"/>
    <property type="match status" value="2"/>
</dbReference>
<dbReference type="Proteomes" id="UP001154282">
    <property type="component" value="Unassembled WGS sequence"/>
</dbReference>
<feature type="binding site" evidence="11">
    <location>
        <position position="250"/>
    </location>
    <ligand>
        <name>Fe cation</name>
        <dbReference type="ChEBI" id="CHEBI:24875"/>
        <label>2</label>
    </ligand>
</feature>
<evidence type="ECO:0000256" key="1">
    <source>
        <dbReference type="ARBA" id="ARBA00001954"/>
    </source>
</evidence>
<dbReference type="GO" id="GO:0009570">
    <property type="term" value="C:chloroplast stroma"/>
    <property type="evidence" value="ECO:0007669"/>
    <property type="project" value="TreeGrafter"/>
</dbReference>
<feature type="binding site" evidence="11">
    <location>
        <position position="123"/>
    </location>
    <ligand>
        <name>Fe cation</name>
        <dbReference type="ChEBI" id="CHEBI:24875"/>
        <label>1</label>
    </ligand>
</feature>
<keyword evidence="5" id="KW-0276">Fatty acid metabolism</keyword>
<comment type="cofactor">
    <cofactor evidence="11">
        <name>Fe cation</name>
        <dbReference type="ChEBI" id="CHEBI:24875"/>
    </cofactor>
    <text evidence="11">Binds 2 iron ions per subunit.</text>
</comment>
<keyword evidence="4 11" id="KW-0479">Metal-binding</keyword>
<name>A0AAV0IGA7_9ROSI</name>
<keyword evidence="7" id="KW-0560">Oxidoreductase</keyword>
<reference evidence="13" key="1">
    <citation type="submission" date="2022-08" db="EMBL/GenBank/DDBJ databases">
        <authorList>
            <person name="Gutierrez-Valencia J."/>
        </authorList>
    </citation>
    <scope>NUCLEOTIDE SEQUENCE</scope>
</reference>
<sequence>MLAGPQVTINRPAWISSTGGGHRSSARSPHLQRRVTPSAIAAPPKHSTPPAKAEIFRSLEGWAADNVLPLLKPVEKCWQPQDFLPDPTLPAAEFADEVRLLRERTAELPDEYFVVLVGDMVTEDALPTYETMLNRTDGIRDETGSSPSPWAVWNRAWTAEENRHGDLLRTFLYLSGRVDMVMVERTVQYLIGAGMDPGTENDPYLGSVYTSFQERATFVSHANTARLAKEGGDPVLARICGVIAADEKRHELAYTRIVDGLDGEGRRAQEFVCGLAQRIRRLQERADEKAKKKTEAEAVKFSWIFDREMVL</sequence>
<evidence type="ECO:0000256" key="6">
    <source>
        <dbReference type="ARBA" id="ARBA00022946"/>
    </source>
</evidence>
<dbReference type="InterPro" id="IPR005067">
    <property type="entry name" value="Fatty_acid_desaturase-2"/>
</dbReference>
<dbReference type="PANTHER" id="PTHR31155:SF31">
    <property type="entry name" value="STEAROYL-[ACYL-CARRIER-PROTEIN] 9-DESATURASE 6, CHLOROPLASTIC"/>
    <property type="match status" value="1"/>
</dbReference>
<dbReference type="EMBL" id="CAMGYJ010000003">
    <property type="protein sequence ID" value="CAI0395962.1"/>
    <property type="molecule type" value="Genomic_DNA"/>
</dbReference>
<keyword evidence="3" id="KW-0444">Lipid biosynthesis</keyword>
<dbReference type="CDD" id="cd01050">
    <property type="entry name" value="Acyl_ACP_Desat"/>
    <property type="match status" value="1"/>
</dbReference>
<dbReference type="PIRSF" id="PIRSF000346">
    <property type="entry name" value="Dlt9_acylACP_des"/>
    <property type="match status" value="1"/>
</dbReference>
<evidence type="ECO:0000313" key="14">
    <source>
        <dbReference type="Proteomes" id="UP001154282"/>
    </source>
</evidence>
<evidence type="ECO:0000256" key="7">
    <source>
        <dbReference type="ARBA" id="ARBA00023002"/>
    </source>
</evidence>
<dbReference type="SUPFAM" id="SSF47240">
    <property type="entry name" value="Ferritin-like"/>
    <property type="match status" value="1"/>
</dbReference>
<dbReference type="PANTHER" id="PTHR31155">
    <property type="entry name" value="ACYL- ACYL-CARRIER-PROTEIN DESATURASE-RELATED"/>
    <property type="match status" value="1"/>
</dbReference>
<evidence type="ECO:0000256" key="3">
    <source>
        <dbReference type="ARBA" id="ARBA00022516"/>
    </source>
</evidence>
<comment type="cofactor">
    <cofactor evidence="1">
        <name>Fe(2+)</name>
        <dbReference type="ChEBI" id="CHEBI:29033"/>
    </cofactor>
</comment>
<feature type="binding site" evidence="11">
    <location>
        <position position="214"/>
    </location>
    <ligand>
        <name>Fe cation</name>
        <dbReference type="ChEBI" id="CHEBI:24875"/>
        <label>2</label>
    </ligand>
</feature>
<evidence type="ECO:0000256" key="5">
    <source>
        <dbReference type="ARBA" id="ARBA00022832"/>
    </source>
</evidence>